<dbReference type="Proteomes" id="UP001438707">
    <property type="component" value="Unassembled WGS sequence"/>
</dbReference>
<organism evidence="3 4">
    <name type="scientific">Apatococcus lobatus</name>
    <dbReference type="NCBI Taxonomy" id="904363"/>
    <lineage>
        <taxon>Eukaryota</taxon>
        <taxon>Viridiplantae</taxon>
        <taxon>Chlorophyta</taxon>
        <taxon>core chlorophytes</taxon>
        <taxon>Trebouxiophyceae</taxon>
        <taxon>Chlorellales</taxon>
        <taxon>Chlorellaceae</taxon>
        <taxon>Apatococcus</taxon>
    </lineage>
</organism>
<feature type="coiled-coil region" evidence="1">
    <location>
        <begin position="172"/>
        <end position="231"/>
    </location>
</feature>
<protein>
    <recommendedName>
        <fullName evidence="5">Cilia- and flagella-associated protein 157</fullName>
    </recommendedName>
</protein>
<feature type="region of interest" description="Disordered" evidence="2">
    <location>
        <begin position="243"/>
        <end position="278"/>
    </location>
</feature>
<accession>A0AAW1RM54</accession>
<keyword evidence="1" id="KW-0175">Coiled coil</keyword>
<dbReference type="PANTHER" id="PTHR32215:SF0">
    <property type="entry name" value="CILIA- AND FLAGELLA-ASSOCIATED PROTEIN 57"/>
    <property type="match status" value="1"/>
</dbReference>
<name>A0AAW1RM54_9CHLO</name>
<evidence type="ECO:0000313" key="4">
    <source>
        <dbReference type="Proteomes" id="UP001438707"/>
    </source>
</evidence>
<gene>
    <name evidence="3" type="ORF">WJX74_005582</name>
</gene>
<dbReference type="PANTHER" id="PTHR32215">
    <property type="entry name" value="CILIA- AND FLAGELLA-ASSOCIATED PROTEIN 57"/>
    <property type="match status" value="1"/>
</dbReference>
<dbReference type="AlphaFoldDB" id="A0AAW1RM54"/>
<feature type="coiled-coil region" evidence="1">
    <location>
        <begin position="28"/>
        <end position="90"/>
    </location>
</feature>
<evidence type="ECO:0000256" key="2">
    <source>
        <dbReference type="SAM" id="MobiDB-lite"/>
    </source>
</evidence>
<sequence>MCVLQTIAGLEKDILGHKKELLERDETIRDKEKRIYDLKKKNQELEKFKFVLDYKIRELKRQAEPKDEQIADMRDTIKEMEAEIARFHKTNAALDLTLSEYRLKENGLQKEILRQRHTISDGEQVIKHFQNDLTETGQHVMDPHKLKEAVVLLLQRHGGTGGSPSLLAQDVQAEFDRQREFLERTIATLRRKVTVEGEQHRADYVRIRQENMALVRELNQLRRELRAARDGGSQSSLIAALTPKTGGLNQNQLPQPPSPGSSKALTVAKKRTPGSAQRITAPAHWKQAGPVVVVDTEGVMGSPPKAEVEALKTRLLTLQQQLQER</sequence>
<evidence type="ECO:0000313" key="3">
    <source>
        <dbReference type="EMBL" id="KAK9834605.1"/>
    </source>
</evidence>
<keyword evidence="4" id="KW-1185">Reference proteome</keyword>
<evidence type="ECO:0008006" key="5">
    <source>
        <dbReference type="Google" id="ProtNLM"/>
    </source>
</evidence>
<evidence type="ECO:0000256" key="1">
    <source>
        <dbReference type="SAM" id="Coils"/>
    </source>
</evidence>
<dbReference type="EMBL" id="JALJOS010000009">
    <property type="protein sequence ID" value="KAK9834605.1"/>
    <property type="molecule type" value="Genomic_DNA"/>
</dbReference>
<reference evidence="3 4" key="1">
    <citation type="journal article" date="2024" name="Nat. Commun.">
        <title>Phylogenomics reveals the evolutionary origins of lichenization in chlorophyte algae.</title>
        <authorList>
            <person name="Puginier C."/>
            <person name="Libourel C."/>
            <person name="Otte J."/>
            <person name="Skaloud P."/>
            <person name="Haon M."/>
            <person name="Grisel S."/>
            <person name="Petersen M."/>
            <person name="Berrin J.G."/>
            <person name="Delaux P.M."/>
            <person name="Dal Grande F."/>
            <person name="Keller J."/>
        </authorList>
    </citation>
    <scope>NUCLEOTIDE SEQUENCE [LARGE SCALE GENOMIC DNA]</scope>
    <source>
        <strain evidence="3 4">SAG 2145</strain>
    </source>
</reference>
<dbReference type="InterPro" id="IPR052993">
    <property type="entry name" value="CFA-57"/>
</dbReference>
<proteinExistence type="predicted"/>
<comment type="caution">
    <text evidence="3">The sequence shown here is derived from an EMBL/GenBank/DDBJ whole genome shotgun (WGS) entry which is preliminary data.</text>
</comment>